<protein>
    <recommendedName>
        <fullName evidence="2">protein-glutamate O-methyltransferase</fullName>
        <ecNumber evidence="2">2.1.1.80</ecNumber>
    </recommendedName>
</protein>
<dbReference type="InterPro" id="IPR050903">
    <property type="entry name" value="Bact_Chemotaxis_MeTrfase"/>
</dbReference>
<dbReference type="SUPFAM" id="SSF47757">
    <property type="entry name" value="Chemotaxis receptor methyltransferase CheR, N-terminal domain"/>
    <property type="match status" value="1"/>
</dbReference>
<evidence type="ECO:0000256" key="5">
    <source>
        <dbReference type="ARBA" id="ARBA00022691"/>
    </source>
</evidence>
<dbReference type="InterPro" id="IPR036804">
    <property type="entry name" value="CheR_N_sf"/>
</dbReference>
<dbReference type="InterPro" id="IPR029063">
    <property type="entry name" value="SAM-dependent_MTases_sf"/>
</dbReference>
<reference evidence="7" key="1">
    <citation type="submission" date="2019-03" db="EMBL/GenBank/DDBJ databases">
        <authorList>
            <person name="Hao L."/>
        </authorList>
    </citation>
    <scope>NUCLEOTIDE SEQUENCE</scope>
</reference>
<keyword evidence="3 7" id="KW-0489">Methyltransferase</keyword>
<evidence type="ECO:0000256" key="3">
    <source>
        <dbReference type="ARBA" id="ARBA00022603"/>
    </source>
</evidence>
<dbReference type="GO" id="GO:0008983">
    <property type="term" value="F:protein-glutamate O-methyltransferase activity"/>
    <property type="evidence" value="ECO:0007669"/>
    <property type="project" value="UniProtKB-EC"/>
</dbReference>
<proteinExistence type="predicted"/>
<comment type="catalytic activity">
    <reaction evidence="1">
        <text>L-glutamyl-[protein] + S-adenosyl-L-methionine = [protein]-L-glutamate 5-O-methyl ester + S-adenosyl-L-homocysteine</text>
        <dbReference type="Rhea" id="RHEA:24452"/>
        <dbReference type="Rhea" id="RHEA-COMP:10208"/>
        <dbReference type="Rhea" id="RHEA-COMP:10311"/>
        <dbReference type="ChEBI" id="CHEBI:29973"/>
        <dbReference type="ChEBI" id="CHEBI:57856"/>
        <dbReference type="ChEBI" id="CHEBI:59789"/>
        <dbReference type="ChEBI" id="CHEBI:82795"/>
        <dbReference type="EC" id="2.1.1.80"/>
    </reaction>
</comment>
<keyword evidence="5" id="KW-0949">S-adenosyl-L-methionine</keyword>
<feature type="domain" description="CheR-type methyltransferase" evidence="6">
    <location>
        <begin position="7"/>
        <end position="288"/>
    </location>
</feature>
<dbReference type="InterPro" id="IPR022641">
    <property type="entry name" value="CheR_N"/>
</dbReference>
<dbReference type="SMART" id="SM00138">
    <property type="entry name" value="MeTrc"/>
    <property type="match status" value="1"/>
</dbReference>
<dbReference type="PROSITE" id="PS50123">
    <property type="entry name" value="CHER"/>
    <property type="match status" value="1"/>
</dbReference>
<sequence>MPMPEYLNTAQPGMSDETFRLLRDFIYEHSGIFFSDNKKSQLENRLSLRLKVNNLPDFDKYYYLLKYDPQASRELRALFDSVTTNETSFFRSPPQIQAFQEKALPEILGKRAAQGEKVLRIWSAGCSTGDEPYTLGMVVWEVLGEKMPEWDVKIFASDISEKALKSARAAVYNDYTLRSVPPDIKKKYFIQEGPQFRVCDDIRMLVELQYLNFNDEKRVKLMRGFDIIFCRNVLIYFDDAAKKRFVSQLYDNLNPGGYLFIGHSESLHNISRAFKLVHFPGALGYKKE</sequence>
<dbReference type="InterPro" id="IPR022642">
    <property type="entry name" value="CheR_C"/>
</dbReference>
<dbReference type="EMBL" id="CAADRM010000079">
    <property type="protein sequence ID" value="VFU13363.1"/>
    <property type="molecule type" value="Genomic_DNA"/>
</dbReference>
<dbReference type="Gene3D" id="3.40.50.150">
    <property type="entry name" value="Vaccinia Virus protein VP39"/>
    <property type="match status" value="1"/>
</dbReference>
<organism evidence="7">
    <name type="scientific">anaerobic digester metagenome</name>
    <dbReference type="NCBI Taxonomy" id="1263854"/>
    <lineage>
        <taxon>unclassified sequences</taxon>
        <taxon>metagenomes</taxon>
        <taxon>ecological metagenomes</taxon>
    </lineage>
</organism>
<dbReference type="Gene3D" id="1.10.155.10">
    <property type="entry name" value="Chemotaxis receptor methyltransferase CheR, N-terminal domain"/>
    <property type="match status" value="1"/>
</dbReference>
<dbReference type="Pfam" id="PF01739">
    <property type="entry name" value="CheR"/>
    <property type="match status" value="1"/>
</dbReference>
<accession>A0A485LXW8</accession>
<evidence type="ECO:0000256" key="2">
    <source>
        <dbReference type="ARBA" id="ARBA00012534"/>
    </source>
</evidence>
<dbReference type="InterPro" id="IPR026024">
    <property type="entry name" value="Chemotaxis_MeTrfase_CheR"/>
</dbReference>
<dbReference type="Pfam" id="PF03705">
    <property type="entry name" value="CheR_N"/>
    <property type="match status" value="1"/>
</dbReference>
<dbReference type="EC" id="2.1.1.80" evidence="2"/>
<dbReference type="PANTHER" id="PTHR24422">
    <property type="entry name" value="CHEMOTAXIS PROTEIN METHYLTRANSFERASE"/>
    <property type="match status" value="1"/>
</dbReference>
<name>A0A485LXW8_9ZZZZ</name>
<evidence type="ECO:0000313" key="7">
    <source>
        <dbReference type="EMBL" id="VFU13363.1"/>
    </source>
</evidence>
<dbReference type="CDD" id="cd02440">
    <property type="entry name" value="AdoMet_MTases"/>
    <property type="match status" value="1"/>
</dbReference>
<evidence type="ECO:0000256" key="4">
    <source>
        <dbReference type="ARBA" id="ARBA00022679"/>
    </source>
</evidence>
<dbReference type="SUPFAM" id="SSF53335">
    <property type="entry name" value="S-adenosyl-L-methionine-dependent methyltransferases"/>
    <property type="match status" value="1"/>
</dbReference>
<evidence type="ECO:0000259" key="6">
    <source>
        <dbReference type="PROSITE" id="PS50123"/>
    </source>
</evidence>
<dbReference type="InterPro" id="IPR000780">
    <property type="entry name" value="CheR_MeTrfase"/>
</dbReference>
<keyword evidence="4 7" id="KW-0808">Transferase</keyword>
<dbReference type="PIRSF" id="PIRSF000410">
    <property type="entry name" value="CheR"/>
    <property type="match status" value="1"/>
</dbReference>
<dbReference type="GO" id="GO:0032259">
    <property type="term" value="P:methylation"/>
    <property type="evidence" value="ECO:0007669"/>
    <property type="project" value="UniProtKB-KW"/>
</dbReference>
<gene>
    <name evidence="7" type="primary">cheR</name>
    <name evidence="7" type="ORF">SCFA_180051</name>
</gene>
<dbReference type="PRINTS" id="PR00996">
    <property type="entry name" value="CHERMTFRASE"/>
</dbReference>
<dbReference type="PANTHER" id="PTHR24422:SF10">
    <property type="entry name" value="CHEMOTAXIS PROTEIN METHYLTRANSFERASE 2"/>
    <property type="match status" value="1"/>
</dbReference>
<dbReference type="AlphaFoldDB" id="A0A485LXW8"/>
<evidence type="ECO:0000256" key="1">
    <source>
        <dbReference type="ARBA" id="ARBA00001541"/>
    </source>
</evidence>